<accession>A0A5N4B2A1</accession>
<dbReference type="InterPro" id="IPR029526">
    <property type="entry name" value="PGBD"/>
</dbReference>
<keyword evidence="3" id="KW-1185">Reference proteome</keyword>
<reference evidence="2 3" key="1">
    <citation type="journal article" date="2018" name="Elife">
        <title>Firefly genomes illuminate parallel origins of bioluminescence in beetles.</title>
        <authorList>
            <person name="Fallon T.R."/>
            <person name="Lower S.E."/>
            <person name="Chang C.H."/>
            <person name="Bessho-Uehara M."/>
            <person name="Martin G.J."/>
            <person name="Bewick A.J."/>
            <person name="Behringer M."/>
            <person name="Debat H.J."/>
            <person name="Wong I."/>
            <person name="Day J.C."/>
            <person name="Suvorov A."/>
            <person name="Silva C.J."/>
            <person name="Stanger-Hall K.F."/>
            <person name="Hall D.W."/>
            <person name="Schmitz R.J."/>
            <person name="Nelson D.R."/>
            <person name="Lewis S.M."/>
            <person name="Shigenobu S."/>
            <person name="Bybee S.M."/>
            <person name="Larracuente A.M."/>
            <person name="Oba Y."/>
            <person name="Weng J.K."/>
        </authorList>
    </citation>
    <scope>NUCLEOTIDE SEQUENCE [LARGE SCALE GENOMIC DNA]</scope>
    <source>
        <strain evidence="2">1611_PpyrPB1</strain>
        <tissue evidence="2">Whole body</tissue>
    </source>
</reference>
<dbReference type="EMBL" id="VVIM01000001">
    <property type="protein sequence ID" value="KAB0803732.1"/>
    <property type="molecule type" value="Genomic_DNA"/>
</dbReference>
<feature type="domain" description="PiggyBac transposable element-derived protein" evidence="1">
    <location>
        <begin position="300"/>
        <end position="392"/>
    </location>
</feature>
<comment type="caution">
    <text evidence="2">The sequence shown here is derived from an EMBL/GenBank/DDBJ whole genome shotgun (WGS) entry which is preliminary data.</text>
</comment>
<organism evidence="2 3">
    <name type="scientific">Photinus pyralis</name>
    <name type="common">Common eastern firefly</name>
    <name type="synonym">Lampyris pyralis</name>
    <dbReference type="NCBI Taxonomy" id="7054"/>
    <lineage>
        <taxon>Eukaryota</taxon>
        <taxon>Metazoa</taxon>
        <taxon>Ecdysozoa</taxon>
        <taxon>Arthropoda</taxon>
        <taxon>Hexapoda</taxon>
        <taxon>Insecta</taxon>
        <taxon>Pterygota</taxon>
        <taxon>Neoptera</taxon>
        <taxon>Endopterygota</taxon>
        <taxon>Coleoptera</taxon>
        <taxon>Polyphaga</taxon>
        <taxon>Elateriformia</taxon>
        <taxon>Elateroidea</taxon>
        <taxon>Lampyridae</taxon>
        <taxon>Lampyrinae</taxon>
        <taxon>Photinus</taxon>
    </lineage>
</organism>
<dbReference type="InterPro" id="IPR052638">
    <property type="entry name" value="PiggyBac_TE-derived"/>
</dbReference>
<dbReference type="GO" id="GO:0043565">
    <property type="term" value="F:sequence-specific DNA binding"/>
    <property type="evidence" value="ECO:0007669"/>
    <property type="project" value="TreeGrafter"/>
</dbReference>
<dbReference type="InParanoid" id="A0A5N4B2A1"/>
<proteinExistence type="predicted"/>
<protein>
    <recommendedName>
        <fullName evidence="1">PiggyBac transposable element-derived protein domain-containing protein</fullName>
    </recommendedName>
</protein>
<dbReference type="PANTHER" id="PTHR47055">
    <property type="entry name" value="DDE_TNP_1_7 DOMAIN-CONTAINING PROTEIN"/>
    <property type="match status" value="1"/>
</dbReference>
<evidence type="ECO:0000259" key="1">
    <source>
        <dbReference type="Pfam" id="PF13843"/>
    </source>
</evidence>
<dbReference type="Proteomes" id="UP000327044">
    <property type="component" value="Unassembled WGS sequence"/>
</dbReference>
<dbReference type="Pfam" id="PF13843">
    <property type="entry name" value="DDE_Tnp_1_7"/>
    <property type="match status" value="2"/>
</dbReference>
<dbReference type="PANTHER" id="PTHR47055:SF3">
    <property type="entry name" value="PHORBOL-ESTER_DAG-TYPE DOMAIN-CONTAINING PROTEIN"/>
    <property type="match status" value="1"/>
</dbReference>
<feature type="domain" description="PiggyBac transposable element-derived protein" evidence="1">
    <location>
        <begin position="114"/>
        <end position="295"/>
    </location>
</feature>
<evidence type="ECO:0000313" key="3">
    <source>
        <dbReference type="Proteomes" id="UP000327044"/>
    </source>
</evidence>
<sequence length="409" mass="47123">MSKSLPTLSESFTLQEALEMISNEDNVEEIYVEPPEANVLTDEDSGDEDGGGMVDNLSGPQLRAPAEVRFINTTPRVIVPSKLRKLKWINGDIQSVGRAFDYPNSTEFKELSCVQLFEKFIDDDIIKLLVKETQNYALFNNCANPNISAEEIKCFIGILILTGYNHLPGKRYYWDMGSDMRNNLVYNSMRRDRFLQICRFIHCADNNLPDMSDKMWKLRPLMDKIKAKCLSNFQPEENLNYDECMIKYYGRHGCKQFIRGKPIRFGYKMWCFNTASGYLINFDIYQGNNPRRRESAILHNDGIAIVKWVDNGVVTVGSTYFGISPVSNVKRYSQATKSIISVPMPNLSKYNASMGGTDLMDENVNRYRIGVRSKKWWWPIFSWLLDISVHSSYIRNLAVHLYNSLFAEK</sequence>
<gene>
    <name evidence="2" type="ORF">PPYR_00702</name>
</gene>
<evidence type="ECO:0000313" key="2">
    <source>
        <dbReference type="EMBL" id="KAB0803732.1"/>
    </source>
</evidence>
<dbReference type="AlphaFoldDB" id="A0A5N4B2A1"/>
<name>A0A5N4B2A1_PHOPY</name>